<proteinExistence type="predicted"/>
<reference evidence="1 2" key="1">
    <citation type="submission" date="2015-01" db="EMBL/GenBank/DDBJ databases">
        <title>Draft genome of Vibrio mytili type strain CAIM 528.</title>
        <authorList>
            <person name="Gonzalez-Castillo A."/>
            <person name="Gomez-Gil B."/>
            <person name="Enciso-Ibarra J."/>
        </authorList>
    </citation>
    <scope>NUCLEOTIDE SEQUENCE [LARGE SCALE GENOMIC DNA]</scope>
    <source>
        <strain evidence="1 2">CAIM 528</strain>
    </source>
</reference>
<dbReference type="RefSeq" id="WP_041156393.1">
    <property type="nucleotide sequence ID" value="NZ_CBCRVP010000006.1"/>
</dbReference>
<organism evidence="1 2">
    <name type="scientific">Vibrio mytili</name>
    <dbReference type="NCBI Taxonomy" id="50718"/>
    <lineage>
        <taxon>Bacteria</taxon>
        <taxon>Pseudomonadati</taxon>
        <taxon>Pseudomonadota</taxon>
        <taxon>Gammaproteobacteria</taxon>
        <taxon>Vibrionales</taxon>
        <taxon>Vibrionaceae</taxon>
        <taxon>Vibrio</taxon>
    </lineage>
</organism>
<dbReference type="Gene3D" id="2.40.160.20">
    <property type="match status" value="1"/>
</dbReference>
<name>A0A0C3E6F8_9VIBR</name>
<dbReference type="InterPro" id="IPR011250">
    <property type="entry name" value="OMP/PagP_B-barrel"/>
</dbReference>
<evidence type="ECO:0000313" key="1">
    <source>
        <dbReference type="EMBL" id="KIN09978.1"/>
    </source>
</evidence>
<keyword evidence="2" id="KW-1185">Reference proteome</keyword>
<accession>A0A0C3E6F8</accession>
<evidence type="ECO:0000313" key="2">
    <source>
        <dbReference type="Proteomes" id="UP000031977"/>
    </source>
</evidence>
<dbReference type="EMBL" id="JXOK01000062">
    <property type="protein sequence ID" value="KIN09978.1"/>
    <property type="molecule type" value="Genomic_DNA"/>
</dbReference>
<dbReference type="SUPFAM" id="SSF56925">
    <property type="entry name" value="OMPA-like"/>
    <property type="match status" value="1"/>
</dbReference>
<comment type="caution">
    <text evidence="1">The sequence shown here is derived from an EMBL/GenBank/DDBJ whole genome shotgun (WGS) entry which is preliminary data.</text>
</comment>
<gene>
    <name evidence="1" type="ORF">SU60_15920</name>
</gene>
<protein>
    <submittedName>
        <fullName evidence="1">Outer membrane beta-barrel domain protein</fullName>
    </submittedName>
</protein>
<sequence length="197" mass="21762">MRKMAHWLVGGLLIGATFSTQATILVTPFLGYTGGGHVADGNGETYDINPEMSYALSIEAPLDSGKIGLFYSYQSTELKQLSNSADIHYLQFQSSIDYPISPRWQTYLGLGLGGSYTDVDWVDKKLGFSASAFAGLKYEFSDRITLNAQLRWLGTVVDNDTTGACTLPTSDDSRCVIQFDTSWMNQFQSNVGFQFRL</sequence>
<dbReference type="AlphaFoldDB" id="A0A0C3E6F8"/>
<dbReference type="Proteomes" id="UP000031977">
    <property type="component" value="Unassembled WGS sequence"/>
</dbReference>
<dbReference type="OrthoDB" id="6308600at2"/>